<proteinExistence type="predicted"/>
<keyword evidence="1" id="KW-1133">Transmembrane helix</keyword>
<gene>
    <name evidence="2" type="ORF">GCM10011403_16340</name>
</gene>
<keyword evidence="3" id="KW-1185">Reference proteome</keyword>
<feature type="transmembrane region" description="Helical" evidence="1">
    <location>
        <begin position="6"/>
        <end position="30"/>
    </location>
</feature>
<dbReference type="RefSeq" id="WP_267890021.1">
    <property type="nucleotide sequence ID" value="NZ_BMIY01000006.1"/>
</dbReference>
<accession>A0A917GWU9</accession>
<reference evidence="2" key="2">
    <citation type="submission" date="2020-09" db="EMBL/GenBank/DDBJ databases">
        <authorList>
            <person name="Sun Q."/>
            <person name="Zhou Y."/>
        </authorList>
    </citation>
    <scope>NUCLEOTIDE SEQUENCE</scope>
    <source>
        <strain evidence="2">CGMCC 1.15425</strain>
    </source>
</reference>
<protein>
    <submittedName>
        <fullName evidence="2">Uncharacterized protein</fullName>
    </submittedName>
</protein>
<comment type="caution">
    <text evidence="2">The sequence shown here is derived from an EMBL/GenBank/DDBJ whole genome shotgun (WGS) entry which is preliminary data.</text>
</comment>
<reference evidence="2" key="1">
    <citation type="journal article" date="2014" name="Int. J. Syst. Evol. Microbiol.">
        <title>Complete genome sequence of Corynebacterium casei LMG S-19264T (=DSM 44701T), isolated from a smear-ripened cheese.</title>
        <authorList>
            <consortium name="US DOE Joint Genome Institute (JGI-PGF)"/>
            <person name="Walter F."/>
            <person name="Albersmeier A."/>
            <person name="Kalinowski J."/>
            <person name="Ruckert C."/>
        </authorList>
    </citation>
    <scope>NUCLEOTIDE SEQUENCE</scope>
    <source>
        <strain evidence="2">CGMCC 1.15425</strain>
    </source>
</reference>
<evidence type="ECO:0000256" key="1">
    <source>
        <dbReference type="SAM" id="Phobius"/>
    </source>
</evidence>
<dbReference type="EMBL" id="BMIY01000006">
    <property type="protein sequence ID" value="GGG59776.1"/>
    <property type="molecule type" value="Genomic_DNA"/>
</dbReference>
<evidence type="ECO:0000313" key="2">
    <source>
        <dbReference type="EMBL" id="GGG59776.1"/>
    </source>
</evidence>
<keyword evidence="1" id="KW-0472">Membrane</keyword>
<organism evidence="2 3">
    <name type="scientific">Pseudohongiella nitratireducens</name>
    <dbReference type="NCBI Taxonomy" id="1768907"/>
    <lineage>
        <taxon>Bacteria</taxon>
        <taxon>Pseudomonadati</taxon>
        <taxon>Pseudomonadota</taxon>
        <taxon>Gammaproteobacteria</taxon>
        <taxon>Pseudomonadales</taxon>
        <taxon>Pseudohongiellaceae</taxon>
        <taxon>Pseudohongiella</taxon>
    </lineage>
</organism>
<dbReference type="Proteomes" id="UP000627715">
    <property type="component" value="Unassembled WGS sequence"/>
</dbReference>
<dbReference type="AlphaFoldDB" id="A0A917GWU9"/>
<evidence type="ECO:0000313" key="3">
    <source>
        <dbReference type="Proteomes" id="UP000627715"/>
    </source>
</evidence>
<sequence>MGEYQNTISLIVVGLIIISILYIGLHTDLVQDVSGRRKRKKKS</sequence>
<name>A0A917GWU9_9GAMM</name>
<keyword evidence="1" id="KW-0812">Transmembrane</keyword>